<feature type="compositionally biased region" description="Basic residues" evidence="1">
    <location>
        <begin position="141"/>
        <end position="150"/>
    </location>
</feature>
<feature type="non-terminal residue" evidence="3">
    <location>
        <position position="405"/>
    </location>
</feature>
<gene>
    <name evidence="3" type="ORF">B1A_18632</name>
</gene>
<feature type="compositionally biased region" description="Basic residues" evidence="1">
    <location>
        <begin position="347"/>
        <end position="356"/>
    </location>
</feature>
<evidence type="ECO:0000259" key="2">
    <source>
        <dbReference type="Pfam" id="PF00535"/>
    </source>
</evidence>
<organism evidence="3">
    <name type="scientific">mine drainage metagenome</name>
    <dbReference type="NCBI Taxonomy" id="410659"/>
    <lineage>
        <taxon>unclassified sequences</taxon>
        <taxon>metagenomes</taxon>
        <taxon>ecological metagenomes</taxon>
    </lineage>
</organism>
<dbReference type="EMBL" id="AUZX01013755">
    <property type="protein sequence ID" value="EQD34562.1"/>
    <property type="molecule type" value="Genomic_DNA"/>
</dbReference>
<name>T0YRT8_9ZZZZ</name>
<accession>T0YRT8</accession>
<evidence type="ECO:0000256" key="1">
    <source>
        <dbReference type="SAM" id="MobiDB-lite"/>
    </source>
</evidence>
<sequence>DGGGPSGEIRRITEEIARSDPRVQWLDAPGSVAQSRNTALARVDSEFVAFLDADEIAPADWLAHLLAPFSDPAVGFTGRSDARSRGFGPWPRGPVLRRVPAPLLRCGRPSPPPRSPDGKLGVAHGGLRSVRSARHDPLSRRGQRGPRHGRSGPQDRLEGRVRPRSVRRARLFGLDLLEAPAQAIALRVRRVRPVATAGQHLRGVGVAPRAVCSAARARRSRGDPPRTGADSDHGGDPARHRCDRTGPPRARAHGPGVRLGSDLSRDAIPGVRDSPPMGDPVGSGPGLVAIRLERTTAGRRGDRGRLSGVGQTLNGMRPRRGDVPPRIGIVDAGQVRRTRATRVRALGRGRWPHRSHRCDERGNRPEGDRDPAERPNIRPTAAPHRGGVLPCGDRKRSRECHDRRG</sequence>
<dbReference type="Pfam" id="PF00535">
    <property type="entry name" value="Glycos_transf_2"/>
    <property type="match status" value="1"/>
</dbReference>
<feature type="non-terminal residue" evidence="3">
    <location>
        <position position="1"/>
    </location>
</feature>
<proteinExistence type="predicted"/>
<keyword evidence="3" id="KW-0808">Transferase</keyword>
<protein>
    <submittedName>
        <fullName evidence="3">Glycosyl transferase, family 2 domain protein</fullName>
        <ecNumber evidence="3">2.-.-.-</ecNumber>
    </submittedName>
</protein>
<dbReference type="GO" id="GO:0016740">
    <property type="term" value="F:transferase activity"/>
    <property type="evidence" value="ECO:0007669"/>
    <property type="project" value="UniProtKB-KW"/>
</dbReference>
<dbReference type="SUPFAM" id="SSF53448">
    <property type="entry name" value="Nucleotide-diphospho-sugar transferases"/>
    <property type="match status" value="1"/>
</dbReference>
<feature type="region of interest" description="Disordered" evidence="1">
    <location>
        <begin position="215"/>
        <end position="282"/>
    </location>
</feature>
<feature type="compositionally biased region" description="Basic and acidic residues" evidence="1">
    <location>
        <begin position="220"/>
        <end position="246"/>
    </location>
</feature>
<dbReference type="CDD" id="cd00761">
    <property type="entry name" value="Glyco_tranf_GTA_type"/>
    <property type="match status" value="1"/>
</dbReference>
<evidence type="ECO:0000313" key="3">
    <source>
        <dbReference type="EMBL" id="EQD34562.1"/>
    </source>
</evidence>
<dbReference type="Gene3D" id="3.90.550.10">
    <property type="entry name" value="Spore Coat Polysaccharide Biosynthesis Protein SpsA, Chain A"/>
    <property type="match status" value="1"/>
</dbReference>
<feature type="region of interest" description="Disordered" evidence="1">
    <location>
        <begin position="296"/>
        <end position="323"/>
    </location>
</feature>
<feature type="domain" description="Glycosyltransferase 2-like" evidence="2">
    <location>
        <begin position="9"/>
        <end position="94"/>
    </location>
</feature>
<feature type="region of interest" description="Disordered" evidence="1">
    <location>
        <begin position="101"/>
        <end position="162"/>
    </location>
</feature>
<comment type="caution">
    <text evidence="3">The sequence shown here is derived from an EMBL/GenBank/DDBJ whole genome shotgun (WGS) entry which is preliminary data.</text>
</comment>
<dbReference type="EC" id="2.-.-.-" evidence="3"/>
<feature type="compositionally biased region" description="Basic and acidic residues" evidence="1">
    <location>
        <begin position="296"/>
        <end position="305"/>
    </location>
</feature>
<reference evidence="3" key="2">
    <citation type="journal article" date="2014" name="ISME J.">
        <title>Microbial stratification in low pH oxic and suboxic macroscopic growths along an acid mine drainage.</title>
        <authorList>
            <person name="Mendez-Garcia C."/>
            <person name="Mesa V."/>
            <person name="Sprenger R.R."/>
            <person name="Richter M."/>
            <person name="Diez M.S."/>
            <person name="Solano J."/>
            <person name="Bargiela R."/>
            <person name="Golyshina O.V."/>
            <person name="Manteca A."/>
            <person name="Ramos J.L."/>
            <person name="Gallego J.R."/>
            <person name="Llorente I."/>
            <person name="Martins Dos Santos V.A."/>
            <person name="Jensen O.N."/>
            <person name="Pelaez A.I."/>
            <person name="Sanchez J."/>
            <person name="Ferrer M."/>
        </authorList>
    </citation>
    <scope>NUCLEOTIDE SEQUENCE</scope>
</reference>
<reference evidence="3" key="1">
    <citation type="submission" date="2013-08" db="EMBL/GenBank/DDBJ databases">
        <authorList>
            <person name="Mendez C."/>
            <person name="Richter M."/>
            <person name="Ferrer M."/>
            <person name="Sanchez J."/>
        </authorList>
    </citation>
    <scope>NUCLEOTIDE SEQUENCE</scope>
</reference>
<feature type="region of interest" description="Disordered" evidence="1">
    <location>
        <begin position="347"/>
        <end position="405"/>
    </location>
</feature>
<dbReference type="InterPro" id="IPR001173">
    <property type="entry name" value="Glyco_trans_2-like"/>
</dbReference>
<dbReference type="AlphaFoldDB" id="T0YRT8"/>
<dbReference type="InterPro" id="IPR029044">
    <property type="entry name" value="Nucleotide-diphossugar_trans"/>
</dbReference>
<feature type="compositionally biased region" description="Basic and acidic residues" evidence="1">
    <location>
        <begin position="357"/>
        <end position="376"/>
    </location>
</feature>
<feature type="compositionally biased region" description="Basic and acidic residues" evidence="1">
    <location>
        <begin position="392"/>
        <end position="405"/>
    </location>
</feature>